<feature type="transmembrane region" description="Helical" evidence="1">
    <location>
        <begin position="159"/>
        <end position="180"/>
    </location>
</feature>
<feature type="transmembrane region" description="Helical" evidence="1">
    <location>
        <begin position="121"/>
        <end position="147"/>
    </location>
</feature>
<feature type="transmembrane region" description="Helical" evidence="1">
    <location>
        <begin position="77"/>
        <end position="100"/>
    </location>
</feature>
<gene>
    <name evidence="2" type="ORF">OJ996_10575</name>
</gene>
<comment type="caution">
    <text evidence="2">The sequence shown here is derived from an EMBL/GenBank/DDBJ whole genome shotgun (WGS) entry which is preliminary data.</text>
</comment>
<evidence type="ECO:0000313" key="2">
    <source>
        <dbReference type="EMBL" id="MCW1914021.1"/>
    </source>
</evidence>
<keyword evidence="1" id="KW-0472">Membrane</keyword>
<protein>
    <recommendedName>
        <fullName evidence="4">ABC transporter permease</fullName>
    </recommendedName>
</protein>
<keyword evidence="3" id="KW-1185">Reference proteome</keyword>
<feature type="transmembrane region" description="Helical" evidence="1">
    <location>
        <begin position="314"/>
        <end position="336"/>
    </location>
</feature>
<keyword evidence="1" id="KW-0812">Transmembrane</keyword>
<feature type="transmembrane region" description="Helical" evidence="1">
    <location>
        <begin position="20"/>
        <end position="38"/>
    </location>
</feature>
<evidence type="ECO:0000313" key="3">
    <source>
        <dbReference type="Proteomes" id="UP001165653"/>
    </source>
</evidence>
<organism evidence="2 3">
    <name type="scientific">Luteolibacter rhizosphaerae</name>
    <dbReference type="NCBI Taxonomy" id="2989719"/>
    <lineage>
        <taxon>Bacteria</taxon>
        <taxon>Pseudomonadati</taxon>
        <taxon>Verrucomicrobiota</taxon>
        <taxon>Verrucomicrobiia</taxon>
        <taxon>Verrucomicrobiales</taxon>
        <taxon>Verrucomicrobiaceae</taxon>
        <taxon>Luteolibacter</taxon>
    </lineage>
</organism>
<evidence type="ECO:0008006" key="4">
    <source>
        <dbReference type="Google" id="ProtNLM"/>
    </source>
</evidence>
<dbReference type="EMBL" id="JAPDDR010000005">
    <property type="protein sequence ID" value="MCW1914021.1"/>
    <property type="molecule type" value="Genomic_DNA"/>
</dbReference>
<keyword evidence="1" id="KW-1133">Transmembrane helix</keyword>
<dbReference type="Proteomes" id="UP001165653">
    <property type="component" value="Unassembled WGS sequence"/>
</dbReference>
<evidence type="ECO:0000256" key="1">
    <source>
        <dbReference type="SAM" id="Phobius"/>
    </source>
</evidence>
<proteinExistence type="predicted"/>
<sequence length="340" mass="37881">MSALIAIFMDSFRLLQARRLFWITFGISMLVALAYASIGFNEKGMTMFFGWKEFENPILKSGSPEAAAFYVMIFTDWIVGLWLAWFALGLAVVSTAGIFPDFIADGSIGISLSKPVGRFRLFLLKFAGGLLFVALQVALFTLMVFLAIGWRVGEWNLTIFWAVPVVTFVFGLLYSVAVLVGIWTRSTLFALLSACGVWALSWLVHFTEQQFYTFAHTVPEAGISVDWSKGDVEETDKEGEKVDWVVKAHSTIETIGSPLPKTRDCTLYLKRLIKMEKRDSLLSGVTLGDLMTGTLPNRMQAGAQKKAEERHSAWYVFGTSAAFGACILGLAGWIFCRRDY</sequence>
<dbReference type="RefSeq" id="WP_264513526.1">
    <property type="nucleotide sequence ID" value="NZ_JAPDDR010000005.1"/>
</dbReference>
<reference evidence="2" key="1">
    <citation type="submission" date="2022-10" db="EMBL/GenBank/DDBJ databases">
        <title>Luteolibacter sp. GHJ8, whole genome shotgun sequencing project.</title>
        <authorList>
            <person name="Zhao G."/>
            <person name="Shen L."/>
        </authorList>
    </citation>
    <scope>NUCLEOTIDE SEQUENCE</scope>
    <source>
        <strain evidence="2">GHJ8</strain>
    </source>
</reference>
<name>A0ABT3G2F7_9BACT</name>
<accession>A0ABT3G2F7</accession>
<feature type="transmembrane region" description="Helical" evidence="1">
    <location>
        <begin position="187"/>
        <end position="204"/>
    </location>
</feature>